<evidence type="ECO:0000313" key="5">
    <source>
        <dbReference type="EMBL" id="ADN09001.1"/>
    </source>
</evidence>
<dbReference type="EMBL" id="CP002205">
    <property type="protein sequence ID" value="ADN09001.1"/>
    <property type="molecule type" value="Genomic_DNA"/>
</dbReference>
<dbReference type="eggNOG" id="COG5001">
    <property type="taxonomic scope" value="Bacteria"/>
</dbReference>
<dbReference type="KEGG" id="sua:Saut_0952"/>
<dbReference type="GO" id="GO:0071732">
    <property type="term" value="P:cellular response to nitric oxide"/>
    <property type="evidence" value="ECO:0007669"/>
    <property type="project" value="UniProtKB-ARBA"/>
</dbReference>
<feature type="transmembrane region" description="Helical" evidence="2">
    <location>
        <begin position="6"/>
        <end position="26"/>
    </location>
</feature>
<dbReference type="AlphaFoldDB" id="E0URQ7"/>
<evidence type="ECO:0000259" key="4">
    <source>
        <dbReference type="PROSITE" id="PS50887"/>
    </source>
</evidence>
<evidence type="ECO:0000313" key="6">
    <source>
        <dbReference type="Proteomes" id="UP000007803"/>
    </source>
</evidence>
<dbReference type="SMART" id="SM00052">
    <property type="entry name" value="EAL"/>
    <property type="match status" value="1"/>
</dbReference>
<feature type="domain" description="GGDEF" evidence="4">
    <location>
        <begin position="378"/>
        <end position="510"/>
    </location>
</feature>
<dbReference type="Proteomes" id="UP000007803">
    <property type="component" value="Chromosome"/>
</dbReference>
<reference evidence="6" key="1">
    <citation type="journal article" date="2010" name="Stand. Genomic Sci.">
        <title>Complete genome sequence of Sulfurimonas autotrophica type strain (OK10).</title>
        <authorList>
            <person name="Sikorski J."/>
            <person name="Munk C."/>
            <person name="Lapidus A."/>
            <person name="Djao O."/>
            <person name="Lucas S."/>
            <person name="Glavina Del Rio T."/>
            <person name="Nolan M."/>
            <person name="Tice H."/>
            <person name="Han C."/>
            <person name="Cheng J."/>
            <person name="Tapia R."/>
            <person name="Goodwin L."/>
            <person name="Pitluck S."/>
            <person name="Liolios K."/>
            <person name="Ivanova N."/>
            <person name="Mavromatis K."/>
            <person name="Mikhailova N."/>
            <person name="Pati A."/>
            <person name="Sims D."/>
            <person name="Meincke L."/>
            <person name="Brettin T."/>
            <person name="Detter J."/>
            <person name="Chen A."/>
            <person name="Palaniappan K."/>
            <person name="Land M."/>
            <person name="Hauser L."/>
            <person name="Chang Y."/>
            <person name="Jeffries C."/>
            <person name="Rohde M."/>
            <person name="Lang E."/>
            <person name="Spring S."/>
            <person name="Goker M."/>
            <person name="Woyke T."/>
            <person name="Bristow J."/>
            <person name="Eisen J."/>
            <person name="Markowitz V."/>
            <person name="Hugenholtz P."/>
            <person name="Kyrpides N."/>
            <person name="Klenk H."/>
        </authorList>
    </citation>
    <scope>NUCLEOTIDE SEQUENCE [LARGE SCALE GENOMIC DNA]</scope>
    <source>
        <strain evidence="6">ATCC BAA-671 / DSM 16294 / JCM 11897 / OK10</strain>
    </source>
</reference>
<dbReference type="CDD" id="cd01949">
    <property type="entry name" value="GGDEF"/>
    <property type="match status" value="1"/>
</dbReference>
<dbReference type="Pfam" id="PF00563">
    <property type="entry name" value="EAL"/>
    <property type="match status" value="1"/>
</dbReference>
<keyword evidence="2" id="KW-1133">Transmembrane helix</keyword>
<dbReference type="PANTHER" id="PTHR44757:SF2">
    <property type="entry name" value="BIOFILM ARCHITECTURE MAINTENANCE PROTEIN MBAA"/>
    <property type="match status" value="1"/>
</dbReference>
<accession>E0URQ7</accession>
<evidence type="ECO:0000256" key="2">
    <source>
        <dbReference type="SAM" id="Phobius"/>
    </source>
</evidence>
<dbReference type="HOGENOM" id="CLU_000445_70_44_7"/>
<dbReference type="FunFam" id="3.30.70.270:FF:000001">
    <property type="entry name" value="Diguanylate cyclase domain protein"/>
    <property type="match status" value="1"/>
</dbReference>
<dbReference type="CDD" id="cd01948">
    <property type="entry name" value="EAL"/>
    <property type="match status" value="1"/>
</dbReference>
<proteinExistence type="predicted"/>
<dbReference type="STRING" id="563040.Saut_0952"/>
<name>E0URQ7_SULAO</name>
<dbReference type="InterPro" id="IPR043128">
    <property type="entry name" value="Rev_trsase/Diguanyl_cyclase"/>
</dbReference>
<evidence type="ECO:0000256" key="1">
    <source>
        <dbReference type="ARBA" id="ARBA00051114"/>
    </source>
</evidence>
<feature type="domain" description="EAL" evidence="3">
    <location>
        <begin position="519"/>
        <end position="773"/>
    </location>
</feature>
<feature type="transmembrane region" description="Helical" evidence="2">
    <location>
        <begin position="292"/>
        <end position="311"/>
    </location>
</feature>
<dbReference type="SUPFAM" id="SSF141868">
    <property type="entry name" value="EAL domain-like"/>
    <property type="match status" value="1"/>
</dbReference>
<dbReference type="InterPro" id="IPR000160">
    <property type="entry name" value="GGDEF_dom"/>
</dbReference>
<organism evidence="5 6">
    <name type="scientific">Sulfurimonas autotrophica (strain ATCC BAA-671 / DSM 16294 / JCM 11897 / OK10)</name>
    <dbReference type="NCBI Taxonomy" id="563040"/>
    <lineage>
        <taxon>Bacteria</taxon>
        <taxon>Pseudomonadati</taxon>
        <taxon>Campylobacterota</taxon>
        <taxon>Epsilonproteobacteria</taxon>
        <taxon>Campylobacterales</taxon>
        <taxon>Sulfurimonadaceae</taxon>
        <taxon>Sulfurimonas</taxon>
    </lineage>
</organism>
<dbReference type="Pfam" id="PF14827">
    <property type="entry name" value="dCache_3"/>
    <property type="match status" value="1"/>
</dbReference>
<dbReference type="InterPro" id="IPR029150">
    <property type="entry name" value="dCache_3"/>
</dbReference>
<dbReference type="PROSITE" id="PS50887">
    <property type="entry name" value="GGDEF"/>
    <property type="match status" value="1"/>
</dbReference>
<dbReference type="Gene3D" id="3.30.70.270">
    <property type="match status" value="1"/>
</dbReference>
<dbReference type="InterPro" id="IPR029151">
    <property type="entry name" value="Sensor-like_sf"/>
</dbReference>
<dbReference type="PROSITE" id="PS50883">
    <property type="entry name" value="EAL"/>
    <property type="match status" value="1"/>
</dbReference>
<dbReference type="InterPro" id="IPR035919">
    <property type="entry name" value="EAL_sf"/>
</dbReference>
<dbReference type="SMART" id="SM00267">
    <property type="entry name" value="GGDEF"/>
    <property type="match status" value="1"/>
</dbReference>
<dbReference type="InterPro" id="IPR001633">
    <property type="entry name" value="EAL_dom"/>
</dbReference>
<dbReference type="SUPFAM" id="SSF103190">
    <property type="entry name" value="Sensory domain-like"/>
    <property type="match status" value="1"/>
</dbReference>
<dbReference type="FunFam" id="3.20.20.450:FF:000001">
    <property type="entry name" value="Cyclic di-GMP phosphodiesterase yahA"/>
    <property type="match status" value="1"/>
</dbReference>
<dbReference type="NCBIfam" id="TIGR00254">
    <property type="entry name" value="GGDEF"/>
    <property type="match status" value="1"/>
</dbReference>
<keyword evidence="2" id="KW-0472">Membrane</keyword>
<comment type="catalytic activity">
    <reaction evidence="1">
        <text>3',3'-c-di-GMP + H2O = 5'-phosphoguanylyl(3'-&gt;5')guanosine + H(+)</text>
        <dbReference type="Rhea" id="RHEA:24902"/>
        <dbReference type="ChEBI" id="CHEBI:15377"/>
        <dbReference type="ChEBI" id="CHEBI:15378"/>
        <dbReference type="ChEBI" id="CHEBI:58754"/>
        <dbReference type="ChEBI" id="CHEBI:58805"/>
        <dbReference type="EC" id="3.1.4.52"/>
    </reaction>
    <physiologicalReaction direction="left-to-right" evidence="1">
        <dbReference type="Rhea" id="RHEA:24903"/>
    </physiologicalReaction>
</comment>
<keyword evidence="2" id="KW-0812">Transmembrane</keyword>
<dbReference type="OrthoDB" id="5372181at2"/>
<dbReference type="InterPro" id="IPR052155">
    <property type="entry name" value="Biofilm_reg_signaling"/>
</dbReference>
<dbReference type="PANTHER" id="PTHR44757">
    <property type="entry name" value="DIGUANYLATE CYCLASE DGCP"/>
    <property type="match status" value="1"/>
</dbReference>
<dbReference type="InterPro" id="IPR029787">
    <property type="entry name" value="Nucleotide_cyclase"/>
</dbReference>
<sequence>MNQLSRIIVVALLLITIFFTGSYIYLTHKVDTLKNEKYLDTSGDMRDELQSLIKEKSEAILLVTLGLSANQNIKNVIKKKHYKNIGFNDLSITLQHYSSLQNVWFQLITPEGKSFYRSWTDKKGDNVSSVRQDIKQIILEPKVMSTISIGKYDMTFKAMVPIFDNGKFIGIIETLAKFYSITQKLKNHGNELLIVVDKSYKKQLSEAYSQTFVDDYYIANPFENEKLLHIVQKSTIEKYLKITTYMVDTENSLLLTTLQLPDMNGNPMGYFIIAKDLKKIDLSEIEQAKNGVLEVTLLILLLIIILFYYIYSANYKRLIQEQNEILESSVQEKTEELELQTNVLTFIAYHDHLTGLANKVLLLDRIEEAIKHAKTTEEQFSVFFLDLDKFKEVNDTYGHEIGDELLLQIKSRLKQCIKSDDTLARLGGDEFAILHKNATKISTINLIDNILIRMKKPFHVKNIEIFTSFSIGVALYPQDSAKANQLLRNAETAMYKAKDDGKNTYQFYDKKMTEMALQKIQLDADIRKALKNKEFVAYFQPKIDARNGKVVGFETLIRWMHPQKGMMVPDEFIPFCEETGLVLEIDKYMLIQSIKQIMKWQKEGLEFGKVSVNVSTKKIESSNYIEELTYIIDSLQFDTSVLELEILEGQIMKNPQKSIEILNKLRDLGISISIDDFGTGYSSLSYLKKLPVTKIKIDRSFVIDLPTSKDDVAIVRTIINLAENLKLEIIAEGVEKREQLDFLVNEGCYNIQGYYFSRPLPADECKEFIIAHSKGK</sequence>
<dbReference type="Pfam" id="PF00990">
    <property type="entry name" value="GGDEF"/>
    <property type="match status" value="1"/>
</dbReference>
<keyword evidence="6" id="KW-1185">Reference proteome</keyword>
<evidence type="ECO:0000259" key="3">
    <source>
        <dbReference type="PROSITE" id="PS50883"/>
    </source>
</evidence>
<dbReference type="SUPFAM" id="SSF55073">
    <property type="entry name" value="Nucleotide cyclase"/>
    <property type="match status" value="1"/>
</dbReference>
<protein>
    <submittedName>
        <fullName evidence="5">Diguanylate cyclase/phosphodiesterase</fullName>
    </submittedName>
</protein>
<gene>
    <name evidence="5" type="ordered locus">Saut_0952</name>
</gene>
<dbReference type="GO" id="GO:0071111">
    <property type="term" value="F:cyclic-guanylate-specific phosphodiesterase activity"/>
    <property type="evidence" value="ECO:0007669"/>
    <property type="project" value="UniProtKB-EC"/>
</dbReference>
<dbReference type="RefSeq" id="WP_013326757.1">
    <property type="nucleotide sequence ID" value="NC_014506.1"/>
</dbReference>
<dbReference type="Gene3D" id="3.20.20.450">
    <property type="entry name" value="EAL domain"/>
    <property type="match status" value="1"/>
</dbReference>